<dbReference type="PANTHER" id="PTHR37817:SF1">
    <property type="entry name" value="N-ACETYLTRANSFERASE EIS"/>
    <property type="match status" value="1"/>
</dbReference>
<dbReference type="PROSITE" id="PS51186">
    <property type="entry name" value="GNAT"/>
    <property type="match status" value="1"/>
</dbReference>
<organism evidence="2 3">
    <name type="scientific">Paenibacillus brevis</name>
    <dbReference type="NCBI Taxonomy" id="2841508"/>
    <lineage>
        <taxon>Bacteria</taxon>
        <taxon>Bacillati</taxon>
        <taxon>Bacillota</taxon>
        <taxon>Bacilli</taxon>
        <taxon>Bacillales</taxon>
        <taxon>Paenibacillaceae</taxon>
        <taxon>Paenibacillus</taxon>
    </lineage>
</organism>
<evidence type="ECO:0000313" key="2">
    <source>
        <dbReference type="EMBL" id="MBU5670967.1"/>
    </source>
</evidence>
<dbReference type="InterPro" id="IPR051554">
    <property type="entry name" value="Acetyltransferase_Eis"/>
</dbReference>
<dbReference type="Pfam" id="PF13527">
    <property type="entry name" value="Acetyltransf_9"/>
    <property type="match status" value="1"/>
</dbReference>
<protein>
    <submittedName>
        <fullName evidence="2">GNAT family N-acetyltransferase</fullName>
        <ecNumber evidence="2">2.3.1.-</ecNumber>
    </submittedName>
</protein>
<proteinExistence type="predicted"/>
<keyword evidence="2" id="KW-0012">Acyltransferase</keyword>
<keyword evidence="3" id="KW-1185">Reference proteome</keyword>
<evidence type="ECO:0000313" key="3">
    <source>
        <dbReference type="Proteomes" id="UP000743001"/>
    </source>
</evidence>
<accession>A0ABS6FN98</accession>
<gene>
    <name evidence="2" type="ORF">KQJ23_03890</name>
</gene>
<feature type="domain" description="N-acetyltransferase" evidence="1">
    <location>
        <begin position="5"/>
        <end position="151"/>
    </location>
</feature>
<comment type="caution">
    <text evidence="2">The sequence shown here is derived from an EMBL/GenBank/DDBJ whole genome shotgun (WGS) entry which is preliminary data.</text>
</comment>
<sequence length="397" mass="45899">MSNAQEIRQLTPEEFDVSMELSQYAFQYKVKPEELEERRTKFKAERFWGVFQEDELLAKLTLLPLNLYIQGEAVPMGGIAGVATWPENRREGLVGRLLTHMLAHMKEQGQVLSCLHPFLIPFYRKFGWEVYTDYKKYTIEVANLPVRTELRGGTVKRNVKDIALLDSVYHSFAPRYNGTLVRDSEWWEQMVLGDESHTAVFYSDSGVAEGYILHQIKNQQFLIDEFVYLNEHARQALWTYVGNHDSMVKQVVVDHVPADDLLPFLLRDPRCKQETVPYFMARIVDVPSFLQYYCFNPGASEMRQLRFSIKDEYAPWNEGEWDLSISPDGSARMERAATSGPGQDLLMIDIQAWTAMLLGYKRPLEMLAYGRLNGPQKAAELLEQWIPVSKTALLDFF</sequence>
<dbReference type="Pfam" id="PF13530">
    <property type="entry name" value="SCP2_2"/>
    <property type="match status" value="1"/>
</dbReference>
<dbReference type="EMBL" id="JAHLQJ010000003">
    <property type="protein sequence ID" value="MBU5670967.1"/>
    <property type="molecule type" value="Genomic_DNA"/>
</dbReference>
<dbReference type="Pfam" id="PF17668">
    <property type="entry name" value="Acetyltransf_17"/>
    <property type="match status" value="1"/>
</dbReference>
<reference evidence="2 3" key="1">
    <citation type="submission" date="2021-06" db="EMBL/GenBank/DDBJ databases">
        <authorList>
            <person name="Sun Q."/>
            <person name="Li D."/>
        </authorList>
    </citation>
    <scope>NUCLEOTIDE SEQUENCE [LARGE SCALE GENOMIC DNA]</scope>
    <source>
        <strain evidence="2 3">MSJ-6</strain>
    </source>
</reference>
<dbReference type="EC" id="2.3.1.-" evidence="2"/>
<dbReference type="GO" id="GO:0016746">
    <property type="term" value="F:acyltransferase activity"/>
    <property type="evidence" value="ECO:0007669"/>
    <property type="project" value="UniProtKB-KW"/>
</dbReference>
<dbReference type="PANTHER" id="PTHR37817">
    <property type="entry name" value="N-ACETYLTRANSFERASE EIS"/>
    <property type="match status" value="1"/>
</dbReference>
<dbReference type="InterPro" id="IPR000182">
    <property type="entry name" value="GNAT_dom"/>
</dbReference>
<name>A0ABS6FN98_9BACL</name>
<keyword evidence="2" id="KW-0808">Transferase</keyword>
<dbReference type="Proteomes" id="UP000743001">
    <property type="component" value="Unassembled WGS sequence"/>
</dbReference>
<dbReference type="RefSeq" id="WP_216477380.1">
    <property type="nucleotide sequence ID" value="NZ_JAHLQJ010000003.1"/>
</dbReference>
<dbReference type="InterPro" id="IPR041380">
    <property type="entry name" value="Acetyltransf_17"/>
</dbReference>
<evidence type="ECO:0000259" key="1">
    <source>
        <dbReference type="PROSITE" id="PS51186"/>
    </source>
</evidence>
<dbReference type="InterPro" id="IPR025559">
    <property type="entry name" value="Eis_dom"/>
</dbReference>